<evidence type="ECO:0000313" key="5">
    <source>
        <dbReference type="Proteomes" id="UP001306508"/>
    </source>
</evidence>
<dbReference type="GO" id="GO:0007021">
    <property type="term" value="P:tubulin complex assembly"/>
    <property type="evidence" value="ECO:0007669"/>
    <property type="project" value="UniProtKB-UniRule"/>
</dbReference>
<keyword evidence="3" id="KW-0963">Cytoplasm</keyword>
<dbReference type="PANTHER" id="PTHR21500:SF0">
    <property type="entry name" value="TUBULIN-SPECIFIC CHAPERONE A"/>
    <property type="match status" value="1"/>
</dbReference>
<dbReference type="AlphaFoldDB" id="A0AAN7WNU3"/>
<sequence>MWANTKIAIIIVVGYEMAPTQLEIKVKSLQRLMKEENYYIQEKKDQKELLEKLEADKEVDPYELKKQKEILEDTERLLPILYNKIRQFKEDLEEYLKTYEGDENTDLAVTMVSKANDMLASKV</sequence>
<proteinExistence type="inferred from homology"/>
<evidence type="ECO:0000256" key="2">
    <source>
        <dbReference type="ARBA" id="ARBA00023186"/>
    </source>
</evidence>
<evidence type="ECO:0000313" key="4">
    <source>
        <dbReference type="EMBL" id="KAK5779982.1"/>
    </source>
</evidence>
<comment type="similarity">
    <text evidence="1 3">Belongs to the TBCA family.</text>
</comment>
<comment type="caution">
    <text evidence="4">The sequence shown here is derived from an EMBL/GenBank/DDBJ whole genome shotgun (WGS) entry which is preliminary data.</text>
</comment>
<dbReference type="GO" id="GO:0005874">
    <property type="term" value="C:microtubule"/>
    <property type="evidence" value="ECO:0007669"/>
    <property type="project" value="UniProtKB-KW"/>
</dbReference>
<dbReference type="PANTHER" id="PTHR21500">
    <property type="entry name" value="TUBULIN-SPECIFIC CHAPERONE A"/>
    <property type="match status" value="1"/>
</dbReference>
<protein>
    <recommendedName>
        <fullName evidence="3">Tubulin-specific chaperone A</fullName>
    </recommendedName>
</protein>
<accession>A0AAN7WNU3</accession>
<dbReference type="Proteomes" id="UP001306508">
    <property type="component" value="Unassembled WGS sequence"/>
</dbReference>
<evidence type="ECO:0000256" key="1">
    <source>
        <dbReference type="ARBA" id="ARBA00006806"/>
    </source>
</evidence>
<dbReference type="InterPro" id="IPR036126">
    <property type="entry name" value="TBCA_sf"/>
</dbReference>
<keyword evidence="2 3" id="KW-0143">Chaperone</keyword>
<comment type="subunit">
    <text evidence="3">Supercomplex made of cofactors A to E. Cofactors A and D function by capturing and stabilizing tubulin in a quasi-native conformation. Cofactor E binds to the cofactor D-tubulin complex; interaction with cofactor C then causes the release of tubulin polypeptides that are committed to the native state.</text>
</comment>
<gene>
    <name evidence="4" type="ORF">RI543_002522</name>
</gene>
<comment type="subcellular location">
    <subcellularLocation>
        <location evidence="3">Cytoplasm</location>
        <location evidence="3">Cytoskeleton</location>
    </subcellularLocation>
</comment>
<reference evidence="5" key="1">
    <citation type="submission" date="2023-07" db="EMBL/GenBank/DDBJ databases">
        <title>A draft genome of Kazachstania heterogenica Y-27499.</title>
        <authorList>
            <person name="Donic C."/>
            <person name="Kralova J.S."/>
            <person name="Fidel L."/>
            <person name="Ben-Dor S."/>
            <person name="Jung S."/>
        </authorList>
    </citation>
    <scope>NUCLEOTIDE SEQUENCE [LARGE SCALE GENOMIC DNA]</scope>
    <source>
        <strain evidence="5">Y27499</strain>
    </source>
</reference>
<evidence type="ECO:0000256" key="3">
    <source>
        <dbReference type="RuleBase" id="RU364030"/>
    </source>
</evidence>
<name>A0AAN7WNU3_9SACH</name>
<dbReference type="GO" id="GO:0005829">
    <property type="term" value="C:cytosol"/>
    <property type="evidence" value="ECO:0007669"/>
    <property type="project" value="TreeGrafter"/>
</dbReference>
<dbReference type="InterPro" id="IPR004226">
    <property type="entry name" value="TBCA"/>
</dbReference>
<dbReference type="EMBL" id="JAWIZZ010000045">
    <property type="protein sequence ID" value="KAK5779982.1"/>
    <property type="molecule type" value="Genomic_DNA"/>
</dbReference>
<dbReference type="SUPFAM" id="SSF46988">
    <property type="entry name" value="Tubulin chaperone cofactor A"/>
    <property type="match status" value="1"/>
</dbReference>
<keyword evidence="3" id="KW-0493">Microtubule</keyword>
<dbReference type="Gene3D" id="1.20.58.90">
    <property type="match status" value="1"/>
</dbReference>
<dbReference type="Pfam" id="PF02970">
    <property type="entry name" value="TBCA"/>
    <property type="match status" value="1"/>
</dbReference>
<keyword evidence="3" id="KW-0206">Cytoskeleton</keyword>
<dbReference type="GO" id="GO:0007023">
    <property type="term" value="P:post-chaperonin tubulin folding pathway"/>
    <property type="evidence" value="ECO:0007669"/>
    <property type="project" value="UniProtKB-UniRule"/>
</dbReference>
<dbReference type="GO" id="GO:0048487">
    <property type="term" value="F:beta-tubulin binding"/>
    <property type="evidence" value="ECO:0007669"/>
    <property type="project" value="InterPro"/>
</dbReference>
<keyword evidence="5" id="KW-1185">Reference proteome</keyword>
<organism evidence="4 5">
    <name type="scientific">Arxiozyma heterogenica</name>
    <dbReference type="NCBI Taxonomy" id="278026"/>
    <lineage>
        <taxon>Eukaryota</taxon>
        <taxon>Fungi</taxon>
        <taxon>Dikarya</taxon>
        <taxon>Ascomycota</taxon>
        <taxon>Saccharomycotina</taxon>
        <taxon>Saccharomycetes</taxon>
        <taxon>Saccharomycetales</taxon>
        <taxon>Saccharomycetaceae</taxon>
        <taxon>Arxiozyma</taxon>
    </lineage>
</organism>